<proteinExistence type="inferred from homology"/>
<dbReference type="PANTHER" id="PTHR12176:SF80">
    <property type="entry name" value="EEF1A LYSINE METHYLTRANSFERASE 4"/>
    <property type="match status" value="1"/>
</dbReference>
<evidence type="ECO:0000313" key="6">
    <source>
        <dbReference type="Proteomes" id="UP000179807"/>
    </source>
</evidence>
<dbReference type="PANTHER" id="PTHR12176">
    <property type="entry name" value="SAM-DEPENDENT METHYLTRANSFERASE SUPERFAMILY PROTEIN"/>
    <property type="match status" value="1"/>
</dbReference>
<keyword evidence="3" id="KW-0808">Transferase</keyword>
<evidence type="ECO:0000256" key="2">
    <source>
        <dbReference type="ARBA" id="ARBA00022603"/>
    </source>
</evidence>
<dbReference type="GO" id="GO:0008168">
    <property type="term" value="F:methyltransferase activity"/>
    <property type="evidence" value="ECO:0007669"/>
    <property type="project" value="UniProtKB-KW"/>
</dbReference>
<protein>
    <recommendedName>
        <fullName evidence="4">Methyltransferase domain-containing protein</fullName>
    </recommendedName>
</protein>
<dbReference type="InterPro" id="IPR029063">
    <property type="entry name" value="SAM-dependent_MTases_sf"/>
</dbReference>
<dbReference type="InterPro" id="IPR051419">
    <property type="entry name" value="Lys/N-term_MeTrsfase_sf"/>
</dbReference>
<dbReference type="Proteomes" id="UP000179807">
    <property type="component" value="Unassembled WGS sequence"/>
</dbReference>
<gene>
    <name evidence="5" type="ORF">TRFO_16931</name>
</gene>
<accession>A0A1J4KTI9</accession>
<comment type="caution">
    <text evidence="5">The sequence shown here is derived from an EMBL/GenBank/DDBJ whole genome shotgun (WGS) entry which is preliminary data.</text>
</comment>
<reference evidence="5" key="1">
    <citation type="submission" date="2016-10" db="EMBL/GenBank/DDBJ databases">
        <authorList>
            <person name="Benchimol M."/>
            <person name="Almeida L.G."/>
            <person name="Vasconcelos A.T."/>
            <person name="Perreira-Neves A."/>
            <person name="Rosa I.A."/>
            <person name="Tasca T."/>
            <person name="Bogo M.R."/>
            <person name="de Souza W."/>
        </authorList>
    </citation>
    <scope>NUCLEOTIDE SEQUENCE [LARGE SCALE GENOMIC DNA]</scope>
    <source>
        <strain evidence="5">K</strain>
    </source>
</reference>
<organism evidence="5 6">
    <name type="scientific">Tritrichomonas foetus</name>
    <dbReference type="NCBI Taxonomy" id="1144522"/>
    <lineage>
        <taxon>Eukaryota</taxon>
        <taxon>Metamonada</taxon>
        <taxon>Parabasalia</taxon>
        <taxon>Tritrichomonadida</taxon>
        <taxon>Tritrichomonadidae</taxon>
        <taxon>Tritrichomonas</taxon>
    </lineage>
</organism>
<dbReference type="SUPFAM" id="SSF53335">
    <property type="entry name" value="S-adenosyl-L-methionine-dependent methyltransferases"/>
    <property type="match status" value="1"/>
</dbReference>
<sequence length="211" mass="25087">MTDFESEDNGNYARPEWWDEEYSKCSKNDKYEWFTGAYDENFINLICNLIPSKDSKIVHFGCGISRIQEAIYDRGFTDITNNDISEHCINLMRESDTRGMRWDIVDILQPFPYSDQQFDVALDKGTLDALIIEKADKWEIDEEVYETSAKYFREVSRVLKPGGIFIQISFGQPHFRKRLFERDEFNWTVNVEVLDPTRSFHFYVYECRKNN</sequence>
<feature type="domain" description="Methyltransferase" evidence="4">
    <location>
        <begin position="52"/>
        <end position="171"/>
    </location>
</feature>
<dbReference type="GO" id="GO:0032259">
    <property type="term" value="P:methylation"/>
    <property type="evidence" value="ECO:0007669"/>
    <property type="project" value="UniProtKB-KW"/>
</dbReference>
<dbReference type="AlphaFoldDB" id="A0A1J4KTI9"/>
<dbReference type="RefSeq" id="XP_068366118.1">
    <property type="nucleotide sequence ID" value="XM_068499285.1"/>
</dbReference>
<dbReference type="VEuPathDB" id="TrichDB:TRFO_16931"/>
<dbReference type="GeneID" id="94833989"/>
<dbReference type="Pfam" id="PF13847">
    <property type="entry name" value="Methyltransf_31"/>
    <property type="match status" value="1"/>
</dbReference>
<keyword evidence="6" id="KW-1185">Reference proteome</keyword>
<comment type="similarity">
    <text evidence="1">Belongs to the methyltransferase superfamily.</text>
</comment>
<dbReference type="CDD" id="cd02440">
    <property type="entry name" value="AdoMet_MTases"/>
    <property type="match status" value="1"/>
</dbReference>
<name>A0A1J4KTI9_9EUKA</name>
<evidence type="ECO:0000256" key="1">
    <source>
        <dbReference type="ARBA" id="ARBA00008361"/>
    </source>
</evidence>
<keyword evidence="2" id="KW-0489">Methyltransferase</keyword>
<dbReference type="EMBL" id="MLAK01000550">
    <property type="protein sequence ID" value="OHT12982.1"/>
    <property type="molecule type" value="Genomic_DNA"/>
</dbReference>
<evidence type="ECO:0000259" key="4">
    <source>
        <dbReference type="Pfam" id="PF13847"/>
    </source>
</evidence>
<dbReference type="InterPro" id="IPR025714">
    <property type="entry name" value="Methyltranfer_dom"/>
</dbReference>
<dbReference type="Gene3D" id="3.40.50.150">
    <property type="entry name" value="Vaccinia Virus protein VP39"/>
    <property type="match status" value="1"/>
</dbReference>
<dbReference type="OrthoDB" id="411785at2759"/>
<evidence type="ECO:0000313" key="5">
    <source>
        <dbReference type="EMBL" id="OHT12982.1"/>
    </source>
</evidence>
<evidence type="ECO:0000256" key="3">
    <source>
        <dbReference type="ARBA" id="ARBA00022679"/>
    </source>
</evidence>